<comment type="caution">
    <text evidence="1">The sequence shown here is derived from an EMBL/GenBank/DDBJ whole genome shotgun (WGS) entry which is preliminary data.</text>
</comment>
<dbReference type="Pfam" id="PF04391">
    <property type="entry name" value="DUF533"/>
    <property type="match status" value="1"/>
</dbReference>
<accession>A0A5C4MS15</accession>
<organism evidence="1 2">
    <name type="scientific">Rubellimicrobium rubrum</name>
    <dbReference type="NCBI Taxonomy" id="2585369"/>
    <lineage>
        <taxon>Bacteria</taxon>
        <taxon>Pseudomonadati</taxon>
        <taxon>Pseudomonadota</taxon>
        <taxon>Alphaproteobacteria</taxon>
        <taxon>Rhodobacterales</taxon>
        <taxon>Roseobacteraceae</taxon>
        <taxon>Rubellimicrobium</taxon>
    </lineage>
</organism>
<dbReference type="Gene3D" id="1.10.3680.10">
    <property type="entry name" value="TerB-like"/>
    <property type="match status" value="1"/>
</dbReference>
<dbReference type="EMBL" id="VDFU01000035">
    <property type="protein sequence ID" value="TNC46564.1"/>
    <property type="molecule type" value="Genomic_DNA"/>
</dbReference>
<dbReference type="Proteomes" id="UP000305887">
    <property type="component" value="Unassembled WGS sequence"/>
</dbReference>
<dbReference type="OrthoDB" id="5459344at2"/>
<dbReference type="InterPro" id="IPR007486">
    <property type="entry name" value="YebE"/>
</dbReference>
<keyword evidence="2" id="KW-1185">Reference proteome</keyword>
<evidence type="ECO:0000313" key="1">
    <source>
        <dbReference type="EMBL" id="TNC46564.1"/>
    </source>
</evidence>
<dbReference type="AlphaFoldDB" id="A0A5C4MS15"/>
<evidence type="ECO:0000313" key="2">
    <source>
        <dbReference type="Proteomes" id="UP000305887"/>
    </source>
</evidence>
<name>A0A5C4MS15_9RHOB</name>
<proteinExistence type="predicted"/>
<gene>
    <name evidence="1" type="ORF">FHG66_18795</name>
</gene>
<reference evidence="1 2" key="1">
    <citation type="submission" date="2019-06" db="EMBL/GenBank/DDBJ databases">
        <title>YIM 131921 draft genome.</title>
        <authorList>
            <person name="Jiang L."/>
        </authorList>
    </citation>
    <scope>NUCLEOTIDE SEQUENCE [LARGE SCALE GENOMIC DNA]</scope>
    <source>
        <strain evidence="1 2">YIM 131921</strain>
    </source>
</reference>
<dbReference type="RefSeq" id="WP_139078590.1">
    <property type="nucleotide sequence ID" value="NZ_VDFU01000035.1"/>
</dbReference>
<protein>
    <submittedName>
        <fullName evidence="1">Tellurite resistance TerB family protein</fullName>
    </submittedName>
</protein>
<sequence length="224" mass="23621">MDDSSTRNFLDRILTDGRAMAQRGEDLAAQRLGVGDDPASRARLRETGLAGGAALGVVAMLLGRRRRSTFSRNALLVGGVGALAKIAMDAWARQGGTPDRAAAALEDDSAETHARTLLLAMVAAAKADGHIDEEEHSAIEAELEDLPESVKGFLGEAIAAAPDPDAIAARVQGGQEAREVYTASALMCGRDHPMEVDYLDRLARALGLSHEEARRIEGDILAAV</sequence>
<dbReference type="SUPFAM" id="SSF158682">
    <property type="entry name" value="TerB-like"/>
    <property type="match status" value="1"/>
</dbReference>
<dbReference type="InterPro" id="IPR029024">
    <property type="entry name" value="TerB-like"/>
</dbReference>